<dbReference type="Pfam" id="PF01435">
    <property type="entry name" value="Peptidase_M48"/>
    <property type="match status" value="1"/>
</dbReference>
<dbReference type="EMBL" id="BART01024638">
    <property type="protein sequence ID" value="GAG91469.1"/>
    <property type="molecule type" value="Genomic_DNA"/>
</dbReference>
<evidence type="ECO:0000256" key="2">
    <source>
        <dbReference type="ARBA" id="ARBA00022670"/>
    </source>
</evidence>
<keyword evidence="6" id="KW-0482">Metalloprotease</keyword>
<evidence type="ECO:0000256" key="3">
    <source>
        <dbReference type="ARBA" id="ARBA00022723"/>
    </source>
</evidence>
<keyword evidence="4" id="KW-0378">Hydrolase</keyword>
<proteinExistence type="predicted"/>
<dbReference type="InterPro" id="IPR001915">
    <property type="entry name" value="Peptidase_M48"/>
</dbReference>
<accession>X1B6V8</accession>
<gene>
    <name evidence="8" type="ORF">S01H4_44435</name>
</gene>
<feature type="domain" description="Peptidase M48" evidence="7">
    <location>
        <begin position="12"/>
        <end position="152"/>
    </location>
</feature>
<organism evidence="8">
    <name type="scientific">marine sediment metagenome</name>
    <dbReference type="NCBI Taxonomy" id="412755"/>
    <lineage>
        <taxon>unclassified sequences</taxon>
        <taxon>metagenomes</taxon>
        <taxon>ecological metagenomes</taxon>
    </lineage>
</organism>
<dbReference type="GO" id="GO:0004222">
    <property type="term" value="F:metalloendopeptidase activity"/>
    <property type="evidence" value="ECO:0007669"/>
    <property type="project" value="InterPro"/>
</dbReference>
<dbReference type="GO" id="GO:0046872">
    <property type="term" value="F:metal ion binding"/>
    <property type="evidence" value="ECO:0007669"/>
    <property type="project" value="UniProtKB-KW"/>
</dbReference>
<dbReference type="AlphaFoldDB" id="X1B6V8"/>
<comment type="caution">
    <text evidence="8">The sequence shown here is derived from an EMBL/GenBank/DDBJ whole genome shotgun (WGS) entry which is preliminary data.</text>
</comment>
<name>X1B6V8_9ZZZZ</name>
<evidence type="ECO:0000256" key="4">
    <source>
        <dbReference type="ARBA" id="ARBA00022801"/>
    </source>
</evidence>
<evidence type="ECO:0000256" key="5">
    <source>
        <dbReference type="ARBA" id="ARBA00022833"/>
    </source>
</evidence>
<evidence type="ECO:0000313" key="8">
    <source>
        <dbReference type="EMBL" id="GAG91469.1"/>
    </source>
</evidence>
<dbReference type="GO" id="GO:0006508">
    <property type="term" value="P:proteolysis"/>
    <property type="evidence" value="ECO:0007669"/>
    <property type="project" value="UniProtKB-KW"/>
</dbReference>
<protein>
    <recommendedName>
        <fullName evidence="7">Peptidase M48 domain-containing protein</fullName>
    </recommendedName>
</protein>
<evidence type="ECO:0000256" key="6">
    <source>
        <dbReference type="ARBA" id="ARBA00023049"/>
    </source>
</evidence>
<dbReference type="Gene3D" id="3.30.2010.10">
    <property type="entry name" value="Metalloproteases ('zincins'), catalytic domain"/>
    <property type="match status" value="1"/>
</dbReference>
<keyword evidence="3" id="KW-0479">Metal-binding</keyword>
<reference evidence="8" key="1">
    <citation type="journal article" date="2014" name="Front. Microbiol.">
        <title>High frequency of phylogenetically diverse reductive dehalogenase-homologous genes in deep subseafloor sedimentary metagenomes.</title>
        <authorList>
            <person name="Kawai M."/>
            <person name="Futagami T."/>
            <person name="Toyoda A."/>
            <person name="Takaki Y."/>
            <person name="Nishi S."/>
            <person name="Hori S."/>
            <person name="Arai W."/>
            <person name="Tsubouchi T."/>
            <person name="Morono Y."/>
            <person name="Uchiyama I."/>
            <person name="Ito T."/>
            <person name="Fujiyama A."/>
            <person name="Inagaki F."/>
            <person name="Takami H."/>
        </authorList>
    </citation>
    <scope>NUCLEOTIDE SEQUENCE</scope>
    <source>
        <strain evidence="8">Expedition CK06-06</strain>
    </source>
</reference>
<evidence type="ECO:0000259" key="7">
    <source>
        <dbReference type="Pfam" id="PF01435"/>
    </source>
</evidence>
<keyword evidence="2" id="KW-0645">Protease</keyword>
<evidence type="ECO:0000256" key="1">
    <source>
        <dbReference type="ARBA" id="ARBA00001947"/>
    </source>
</evidence>
<sequence>MYKGLKNGSLAYSWGLLLFGKYYGRIFISKDIAKNIPNLLEDELDFIIAHELSHILCDHSSVRLISELPDLILNIIPYFNNKIQIFTKIAKVGIDLFNFNTILSGDLPHKEKLRSIQELEADQLAIHLTRNKEAAISCLEKLSNEKLWCGTHFSKVFNCDYPQRIIFRIVIISLLVQLKDLFYYLKNLY</sequence>
<comment type="cofactor">
    <cofactor evidence="1">
        <name>Zn(2+)</name>
        <dbReference type="ChEBI" id="CHEBI:29105"/>
    </cofactor>
</comment>
<keyword evidence="5" id="KW-0862">Zinc</keyword>